<evidence type="ECO:0000256" key="2">
    <source>
        <dbReference type="SAM" id="Phobius"/>
    </source>
</evidence>
<sequence>MPLDLEAFQKTQVYQRRATVAEVLEDLRAMDPRARPVPEARQPEPTGPPTNTAARIGVGMLVAAVVALAILWFLPSGLEGLTSLMGFLFFGLLVGGILTLVASSMGSEFDSPLSASSWPEERFVAPYKEQRRLLVATVLQRFQVDLVQDAPVDVTLDLTLPLDDRKRVHRGKHGTGIREDFVDPWLSLQGRFADGTQLQLSVVEQVRLVHRTKVLPLKVKTKRKRSGVSLMTVALRVKPERHPGLAAMEAHARGAVRLPPGARLKRVRVAEDRAELRVLLDEDWVVQAPRTPRPQGPSKPDASRTATMMLLSLYQVLNHSSSQARPGNVRSTS</sequence>
<evidence type="ECO:0000313" key="3">
    <source>
        <dbReference type="EMBL" id="NOK33476.1"/>
    </source>
</evidence>
<dbReference type="EMBL" id="JABFJV010000038">
    <property type="protein sequence ID" value="NOK33476.1"/>
    <property type="molecule type" value="Genomic_DNA"/>
</dbReference>
<reference evidence="3 4" key="1">
    <citation type="submission" date="2020-05" db="EMBL/GenBank/DDBJ databases">
        <authorList>
            <person name="Whitworth D."/>
        </authorList>
    </citation>
    <scope>NUCLEOTIDE SEQUENCE [LARGE SCALE GENOMIC DNA]</scope>
    <source>
        <strain evidence="3 4">AB043B</strain>
    </source>
</reference>
<keyword evidence="2" id="KW-0812">Transmembrane</keyword>
<proteinExistence type="predicted"/>
<feature type="transmembrane region" description="Helical" evidence="2">
    <location>
        <begin position="53"/>
        <end position="74"/>
    </location>
</feature>
<feature type="compositionally biased region" description="Basic and acidic residues" evidence="1">
    <location>
        <begin position="32"/>
        <end position="42"/>
    </location>
</feature>
<gene>
    <name evidence="3" type="ORF">HMI49_09730</name>
</gene>
<keyword evidence="2" id="KW-0472">Membrane</keyword>
<evidence type="ECO:0000256" key="1">
    <source>
        <dbReference type="SAM" id="MobiDB-lite"/>
    </source>
</evidence>
<dbReference type="AlphaFoldDB" id="A0A7Y4KGK1"/>
<keyword evidence="2" id="KW-1133">Transmembrane helix</keyword>
<comment type="caution">
    <text evidence="3">The sequence shown here is derived from an EMBL/GenBank/DDBJ whole genome shotgun (WGS) entry which is preliminary data.</text>
</comment>
<name>A0A7Y4KGK1_9BACT</name>
<evidence type="ECO:0000313" key="4">
    <source>
        <dbReference type="Proteomes" id="UP000563426"/>
    </source>
</evidence>
<feature type="transmembrane region" description="Helical" evidence="2">
    <location>
        <begin position="86"/>
        <end position="106"/>
    </location>
</feature>
<accession>A0A7Y4KGK1</accession>
<feature type="region of interest" description="Disordered" evidence="1">
    <location>
        <begin position="32"/>
        <end position="51"/>
    </location>
</feature>
<protein>
    <submittedName>
        <fullName evidence="3">Uncharacterized protein</fullName>
    </submittedName>
</protein>
<dbReference type="Proteomes" id="UP000563426">
    <property type="component" value="Unassembled WGS sequence"/>
</dbReference>
<keyword evidence="4" id="KW-1185">Reference proteome</keyword>
<organism evidence="3 4">
    <name type="scientific">Corallococcus exercitus</name>
    <dbReference type="NCBI Taxonomy" id="2316736"/>
    <lineage>
        <taxon>Bacteria</taxon>
        <taxon>Pseudomonadati</taxon>
        <taxon>Myxococcota</taxon>
        <taxon>Myxococcia</taxon>
        <taxon>Myxococcales</taxon>
        <taxon>Cystobacterineae</taxon>
        <taxon>Myxococcaceae</taxon>
        <taxon>Corallococcus</taxon>
    </lineage>
</organism>
<dbReference type="RefSeq" id="WP_171434159.1">
    <property type="nucleotide sequence ID" value="NZ_JABFJV010000038.1"/>
</dbReference>